<dbReference type="Proteomes" id="UP001385892">
    <property type="component" value="Unassembled WGS sequence"/>
</dbReference>
<dbReference type="InterPro" id="IPR000073">
    <property type="entry name" value="AB_hydrolase_1"/>
</dbReference>
<dbReference type="PRINTS" id="PR00111">
    <property type="entry name" value="ABHYDROLASE"/>
</dbReference>
<dbReference type="InterPro" id="IPR029058">
    <property type="entry name" value="AB_hydrolase_fold"/>
</dbReference>
<dbReference type="EMBL" id="JBBKZT010000006">
    <property type="protein sequence ID" value="MEJ8847841.1"/>
    <property type="molecule type" value="Genomic_DNA"/>
</dbReference>
<sequence>MPFAQVNGQKLYFEDSGGDGPAVVFSHGLLMDGSMFEPQVAALKSRYRCITWDERGHGQTAGDTCAPFTYYDSANDLAALLANLGIRRAVLAGMSQGGYLSLRCALAHPALVRALVLIDTQAMLEDPAKMPHHQALLEDWLANGLSDANAGVVEHIILGDGWPGGAAWRAKWKTYLPVNLLQCFTTLATRDDLSERIPEIKVPTLVVHGEADEAIVLSRAMAMANALPNVQVVTVPGAGHAANLTHPGVVNPAIEEFLASLED</sequence>
<name>A0ABU8WJY7_9BURK</name>
<comment type="caution">
    <text evidence="2">The sequence shown here is derived from an EMBL/GenBank/DDBJ whole genome shotgun (WGS) entry which is preliminary data.</text>
</comment>
<dbReference type="RefSeq" id="WP_340342977.1">
    <property type="nucleotide sequence ID" value="NZ_JBBKZT010000006.1"/>
</dbReference>
<keyword evidence="2" id="KW-0378">Hydrolase</keyword>
<reference evidence="2 3" key="1">
    <citation type="submission" date="2024-03" db="EMBL/GenBank/DDBJ databases">
        <title>Novel species of the genus Variovorax.</title>
        <authorList>
            <person name="Liu Q."/>
            <person name="Xin Y.-H."/>
        </authorList>
    </citation>
    <scope>NUCLEOTIDE SEQUENCE [LARGE SCALE GENOMIC DNA]</scope>
    <source>
        <strain evidence="2 3">KACC 18900</strain>
    </source>
</reference>
<evidence type="ECO:0000259" key="1">
    <source>
        <dbReference type="Pfam" id="PF12697"/>
    </source>
</evidence>
<protein>
    <submittedName>
        <fullName evidence="2">Alpha/beta hydrolase</fullName>
    </submittedName>
</protein>
<organism evidence="2 3">
    <name type="scientific">Variovorax rhizosphaerae</name>
    <dbReference type="NCBI Taxonomy" id="1836200"/>
    <lineage>
        <taxon>Bacteria</taxon>
        <taxon>Pseudomonadati</taxon>
        <taxon>Pseudomonadota</taxon>
        <taxon>Betaproteobacteria</taxon>
        <taxon>Burkholderiales</taxon>
        <taxon>Comamonadaceae</taxon>
        <taxon>Variovorax</taxon>
    </lineage>
</organism>
<dbReference type="Pfam" id="PF12697">
    <property type="entry name" value="Abhydrolase_6"/>
    <property type="match status" value="1"/>
</dbReference>
<accession>A0ABU8WJY7</accession>
<dbReference type="Gene3D" id="3.40.50.1820">
    <property type="entry name" value="alpha/beta hydrolase"/>
    <property type="match status" value="1"/>
</dbReference>
<gene>
    <name evidence="2" type="ORF">WKW82_14365</name>
</gene>
<dbReference type="SUPFAM" id="SSF53474">
    <property type="entry name" value="alpha/beta-Hydrolases"/>
    <property type="match status" value="1"/>
</dbReference>
<feature type="domain" description="AB hydrolase-1" evidence="1">
    <location>
        <begin position="23"/>
        <end position="251"/>
    </location>
</feature>
<evidence type="ECO:0000313" key="3">
    <source>
        <dbReference type="Proteomes" id="UP001385892"/>
    </source>
</evidence>
<proteinExistence type="predicted"/>
<dbReference type="GO" id="GO:0016787">
    <property type="term" value="F:hydrolase activity"/>
    <property type="evidence" value="ECO:0007669"/>
    <property type="project" value="UniProtKB-KW"/>
</dbReference>
<dbReference type="PANTHER" id="PTHR43798">
    <property type="entry name" value="MONOACYLGLYCEROL LIPASE"/>
    <property type="match status" value="1"/>
</dbReference>
<keyword evidence="3" id="KW-1185">Reference proteome</keyword>
<evidence type="ECO:0000313" key="2">
    <source>
        <dbReference type="EMBL" id="MEJ8847841.1"/>
    </source>
</evidence>
<dbReference type="InterPro" id="IPR050266">
    <property type="entry name" value="AB_hydrolase_sf"/>
</dbReference>